<dbReference type="InterPro" id="IPR011054">
    <property type="entry name" value="Rudment_hybrid_motif"/>
</dbReference>
<dbReference type="SUPFAM" id="SSF51246">
    <property type="entry name" value="Rudiment single hybrid motif"/>
    <property type="match status" value="1"/>
</dbReference>
<evidence type="ECO:0000256" key="1">
    <source>
        <dbReference type="SAM" id="MobiDB-lite"/>
    </source>
</evidence>
<dbReference type="Pfam" id="PF02785">
    <property type="entry name" value="Biotin_carb_C"/>
    <property type="match status" value="1"/>
</dbReference>
<evidence type="ECO:0000313" key="3">
    <source>
        <dbReference type="EMBL" id="MDN7933771.1"/>
    </source>
</evidence>
<dbReference type="EMBL" id="JAUJSQ010000008">
    <property type="protein sequence ID" value="MDN7933771.1"/>
    <property type="molecule type" value="Genomic_DNA"/>
</dbReference>
<feature type="compositionally biased region" description="Basic residues" evidence="1">
    <location>
        <begin position="124"/>
        <end position="140"/>
    </location>
</feature>
<feature type="compositionally biased region" description="Polar residues" evidence="1">
    <location>
        <begin position="108"/>
        <end position="117"/>
    </location>
</feature>
<evidence type="ECO:0000313" key="4">
    <source>
        <dbReference type="Proteomes" id="UP001171606"/>
    </source>
</evidence>
<feature type="region of interest" description="Disordered" evidence="1">
    <location>
        <begin position="108"/>
        <end position="140"/>
    </location>
</feature>
<organism evidence="3 4">
    <name type="scientific">Burkholderia metallica</name>
    <dbReference type="NCBI Taxonomy" id="488729"/>
    <lineage>
        <taxon>Bacteria</taxon>
        <taxon>Pseudomonadati</taxon>
        <taxon>Pseudomonadota</taxon>
        <taxon>Betaproteobacteria</taxon>
        <taxon>Burkholderiales</taxon>
        <taxon>Burkholderiaceae</taxon>
        <taxon>Burkholderia</taxon>
        <taxon>Burkholderia cepacia complex</taxon>
    </lineage>
</organism>
<sequence>MTSRPADAEPGLPIQPIAYDSPIAKLLAHGRTRDEAIARMRIALDEIVIGGVDTSVRCAPRVSDASPGRLARQSLTRRARVSGTGGGGEHRLEACTCGGMMGASVRTNGTVPSNTDSAPARNRFGARRKGSRSRTGRRQIIHRRRDALIAPSCGRPPAAAFHVDRHSANGRAARSSKQITAG</sequence>
<dbReference type="SMART" id="SM00878">
    <property type="entry name" value="Biotin_carb_C"/>
    <property type="match status" value="1"/>
</dbReference>
<comment type="caution">
    <text evidence="3">The sequence shown here is derived from an EMBL/GenBank/DDBJ whole genome shotgun (WGS) entry which is preliminary data.</text>
</comment>
<reference evidence="3" key="1">
    <citation type="submission" date="2023-07" db="EMBL/GenBank/DDBJ databases">
        <title>A collection of bacterial strains from the Burkholderia cepacia Research Laboratory and Repository.</title>
        <authorList>
            <person name="Lipuma J."/>
            <person name="Spilker T."/>
            <person name="Caverly L."/>
        </authorList>
    </citation>
    <scope>NUCLEOTIDE SEQUENCE</scope>
    <source>
        <strain evidence="3">AU42020</strain>
    </source>
</reference>
<dbReference type="RefSeq" id="WP_301756176.1">
    <property type="nucleotide sequence ID" value="NZ_JAUJSQ010000008.1"/>
</dbReference>
<proteinExistence type="predicted"/>
<dbReference type="Proteomes" id="UP001171606">
    <property type="component" value="Unassembled WGS sequence"/>
</dbReference>
<feature type="domain" description="Biotin carboxylase C-terminal" evidence="2">
    <location>
        <begin position="5"/>
        <end position="76"/>
    </location>
</feature>
<accession>A0ABT8PFW5</accession>
<gene>
    <name evidence="3" type="ORF">QZM52_21015</name>
</gene>
<dbReference type="Gene3D" id="3.30.470.20">
    <property type="entry name" value="ATP-grasp fold, B domain"/>
    <property type="match status" value="1"/>
</dbReference>
<name>A0ABT8PFW5_9BURK</name>
<protein>
    <recommendedName>
        <fullName evidence="2">Biotin carboxylase C-terminal domain-containing protein</fullName>
    </recommendedName>
</protein>
<feature type="region of interest" description="Disordered" evidence="1">
    <location>
        <begin position="160"/>
        <end position="182"/>
    </location>
</feature>
<dbReference type="InterPro" id="IPR005482">
    <property type="entry name" value="Biotin_COase_C"/>
</dbReference>
<keyword evidence="4" id="KW-1185">Reference proteome</keyword>
<evidence type="ECO:0000259" key="2">
    <source>
        <dbReference type="SMART" id="SM00878"/>
    </source>
</evidence>